<dbReference type="PANTHER" id="PTHR18964:SF149">
    <property type="entry name" value="BIFUNCTIONAL UDP-N-ACETYLGLUCOSAMINE 2-EPIMERASE_N-ACETYLMANNOSAMINE KINASE"/>
    <property type="match status" value="1"/>
</dbReference>
<dbReference type="Proteomes" id="UP000000657">
    <property type="component" value="Chromosome"/>
</dbReference>
<evidence type="ECO:0000256" key="1">
    <source>
        <dbReference type="ARBA" id="ARBA00006479"/>
    </source>
</evidence>
<dbReference type="KEGG" id="fal:FRAAL0917"/>
<evidence type="ECO:0000256" key="2">
    <source>
        <dbReference type="SAM" id="MobiDB-lite"/>
    </source>
</evidence>
<sequence length="363" mass="35966">MHTLAPPVTPGVLGIDIGGTKVALRLEPAHVTAPAHAATSTTTPTTTGGLTQVGGPGRVDAPDGTVTPVEATFRWEPSASATRDLDDLAAHVAALRTKWAGPVTAVGVAMPATLDAAGRVTTWPGRPSWTGLALAEALRDLVPGATVACADDGDLAALAEAHAVGCPDLVYLGLGTGVGGGIVLDGRPCPRPGHGSAEIGHLVISAGGPRCTCGRRGCVQATASGPATLHRAARYRDGDVDSVAEDAEDAEDGGDGGSASRAEVTFAELRAAWLAGTGWAARAVGESAQAAAVAVVGLTELLHPAMAVVGGGFADGLPGFAQAVDERARELGRPGHPPAPVRAATLGGLSSLAGAILLARQGS</sequence>
<dbReference type="AlphaFoldDB" id="Q0RS82"/>
<dbReference type="HOGENOM" id="CLU_036604_0_4_11"/>
<evidence type="ECO:0000313" key="3">
    <source>
        <dbReference type="EMBL" id="CAJ59583.1"/>
    </source>
</evidence>
<dbReference type="SUPFAM" id="SSF53067">
    <property type="entry name" value="Actin-like ATPase domain"/>
    <property type="match status" value="1"/>
</dbReference>
<keyword evidence="4" id="KW-1185">Reference proteome</keyword>
<dbReference type="EMBL" id="CT573213">
    <property type="protein sequence ID" value="CAJ59583.1"/>
    <property type="molecule type" value="Genomic_DNA"/>
</dbReference>
<dbReference type="Gene3D" id="3.30.420.40">
    <property type="match status" value="2"/>
</dbReference>
<reference evidence="3 4" key="1">
    <citation type="journal article" date="2007" name="Genome Res.">
        <title>Genome characteristics of facultatively symbiotic Frankia sp. strains reflect host range and host plant biogeography.</title>
        <authorList>
            <person name="Normand P."/>
            <person name="Lapierre P."/>
            <person name="Tisa L.S."/>
            <person name="Gogarten J.P."/>
            <person name="Alloisio N."/>
            <person name="Bagnarol E."/>
            <person name="Bassi C.A."/>
            <person name="Berry A.M."/>
            <person name="Bickhart D.M."/>
            <person name="Choisne N."/>
            <person name="Couloux A."/>
            <person name="Cournoyer B."/>
            <person name="Cruveiller S."/>
            <person name="Daubin V."/>
            <person name="Demange N."/>
            <person name="Francino M.P."/>
            <person name="Goltsman E."/>
            <person name="Huang Y."/>
            <person name="Kopp O.R."/>
            <person name="Labarre L."/>
            <person name="Lapidus A."/>
            <person name="Lavire C."/>
            <person name="Marechal J."/>
            <person name="Martinez M."/>
            <person name="Mastronunzio J.E."/>
            <person name="Mullin B.C."/>
            <person name="Niemann J."/>
            <person name="Pujic P."/>
            <person name="Rawnsley T."/>
            <person name="Rouy Z."/>
            <person name="Schenowitz C."/>
            <person name="Sellstedt A."/>
            <person name="Tavares F."/>
            <person name="Tomkins J.P."/>
            <person name="Vallenet D."/>
            <person name="Valverde C."/>
            <person name="Wall L.G."/>
            <person name="Wang Y."/>
            <person name="Medigue C."/>
            <person name="Benson D.R."/>
        </authorList>
    </citation>
    <scope>NUCLEOTIDE SEQUENCE [LARGE SCALE GENOMIC DNA]</scope>
    <source>
        <strain evidence="4">DSM 45986 / CECT 9034 / ACN14a</strain>
    </source>
</reference>
<dbReference type="RefSeq" id="WP_011602147.1">
    <property type="nucleotide sequence ID" value="NC_008278.1"/>
</dbReference>
<accession>Q0RS82</accession>
<name>Q0RS82_FRAAA</name>
<dbReference type="InterPro" id="IPR043129">
    <property type="entry name" value="ATPase_NBD"/>
</dbReference>
<dbReference type="STRING" id="326424.FRAAL0917"/>
<feature type="region of interest" description="Disordered" evidence="2">
    <location>
        <begin position="33"/>
        <end position="63"/>
    </location>
</feature>
<dbReference type="Pfam" id="PF00480">
    <property type="entry name" value="ROK"/>
    <property type="match status" value="1"/>
</dbReference>
<keyword evidence="3" id="KW-0808">Transferase</keyword>
<gene>
    <name evidence="3" type="ordered locus">FRAAL0917</name>
</gene>
<dbReference type="EC" id="2.7.1.2" evidence="3"/>
<dbReference type="InterPro" id="IPR000600">
    <property type="entry name" value="ROK"/>
</dbReference>
<protein>
    <submittedName>
        <fullName evidence="3">ROK Kinase</fullName>
        <ecNumber evidence="3">2.7.1.2</ecNumber>
    </submittedName>
</protein>
<proteinExistence type="inferred from homology"/>
<dbReference type="PANTHER" id="PTHR18964">
    <property type="entry name" value="ROK (REPRESSOR, ORF, KINASE) FAMILY"/>
    <property type="match status" value="1"/>
</dbReference>
<evidence type="ECO:0000313" key="4">
    <source>
        <dbReference type="Proteomes" id="UP000000657"/>
    </source>
</evidence>
<keyword evidence="3" id="KW-0418">Kinase</keyword>
<organism evidence="3 4">
    <name type="scientific">Frankia alni (strain DSM 45986 / CECT 9034 / ACN14a)</name>
    <dbReference type="NCBI Taxonomy" id="326424"/>
    <lineage>
        <taxon>Bacteria</taxon>
        <taxon>Bacillati</taxon>
        <taxon>Actinomycetota</taxon>
        <taxon>Actinomycetes</taxon>
        <taxon>Frankiales</taxon>
        <taxon>Frankiaceae</taxon>
        <taxon>Frankia</taxon>
    </lineage>
</organism>
<comment type="similarity">
    <text evidence="1">Belongs to the ROK (NagC/XylR) family.</text>
</comment>
<dbReference type="GO" id="GO:0004340">
    <property type="term" value="F:glucokinase activity"/>
    <property type="evidence" value="ECO:0007669"/>
    <property type="project" value="UniProtKB-EC"/>
</dbReference>
<feature type="compositionally biased region" description="Low complexity" evidence="2">
    <location>
        <begin position="33"/>
        <end position="50"/>
    </location>
</feature>
<dbReference type="eggNOG" id="COG1940">
    <property type="taxonomic scope" value="Bacteria"/>
</dbReference>